<gene>
    <name evidence="2" type="ordered locus">Rxyl_1129</name>
</gene>
<protein>
    <submittedName>
        <fullName evidence="2">Lipoprotein, putative</fullName>
    </submittedName>
</protein>
<proteinExistence type="predicted"/>
<evidence type="ECO:0000256" key="1">
    <source>
        <dbReference type="SAM" id="MobiDB-lite"/>
    </source>
</evidence>
<keyword evidence="3" id="KW-1185">Reference proteome</keyword>
<accession>Q1AWY3</accession>
<feature type="compositionally biased region" description="Pro residues" evidence="1">
    <location>
        <begin position="59"/>
        <end position="68"/>
    </location>
</feature>
<dbReference type="KEGG" id="rxy:Rxyl_1129"/>
<name>Q1AWY3_RUBXD</name>
<dbReference type="AlphaFoldDB" id="Q1AWY3"/>
<sequence length="367" mass="39965">MSRRWRRRYRRRRVAAAAVLAGLLALLALGAFWGGRKPEEARGPSGAPQEEGAAEDPLPYRPIPPPEDAVPLRERLGGVDTRLERLAVGGPGGERSVPAGRTLLAGARDASDGPLREHRLVAYYGTPLSDQMGVLGEHPPEEVMELLAGQAAAYSAADPGRPAVPTIELIASIAQREPGADGLYVSRTDPGVIRDYARLAREHGALLMLDVQLGRASVMEEVRALREFLELPHVHLAIDTEYSVEPGEVPGVDLGSVDGSEIDRAVRYLDRIVEEEGIPDKVLLVHEFQGGIVTNKDAIRPTDDVEVVLHADGFGLARHKFTKYRALVRGQPVQYGGFKVFYNLDEPVLEPEQVLMLDPAPAVVTYQ</sequence>
<reference evidence="2 3" key="1">
    <citation type="submission" date="2006-06" db="EMBL/GenBank/DDBJ databases">
        <title>Complete sequence of Rubrobacter xylanophilus DSM 9941.</title>
        <authorList>
            <consortium name="US DOE Joint Genome Institute"/>
            <person name="Copeland A."/>
            <person name="Lucas S."/>
            <person name="Lapidus A."/>
            <person name="Barry K."/>
            <person name="Detter J.C."/>
            <person name="Glavina del Rio T."/>
            <person name="Hammon N."/>
            <person name="Israni S."/>
            <person name="Dalin E."/>
            <person name="Tice H."/>
            <person name="Pitluck S."/>
            <person name="Munk A.C."/>
            <person name="Brettin T."/>
            <person name="Bruce D."/>
            <person name="Han C."/>
            <person name="Tapia R."/>
            <person name="Gilna P."/>
            <person name="Schmutz J."/>
            <person name="Larimer F."/>
            <person name="Land M."/>
            <person name="Hauser L."/>
            <person name="Kyrpides N."/>
            <person name="Lykidis A."/>
            <person name="da Costa M.S."/>
            <person name="Rainey F.A."/>
            <person name="Empadinhas N."/>
            <person name="Jolivet E."/>
            <person name="Battista J.R."/>
            <person name="Richardson P."/>
        </authorList>
    </citation>
    <scope>NUCLEOTIDE SEQUENCE [LARGE SCALE GENOMIC DNA]</scope>
    <source>
        <strain evidence="3">DSM 9941 / JCM 11954 / NBRC 16129 / PRD-1</strain>
    </source>
</reference>
<evidence type="ECO:0000313" key="3">
    <source>
        <dbReference type="Proteomes" id="UP000006637"/>
    </source>
</evidence>
<dbReference type="RefSeq" id="WP_011564113.1">
    <property type="nucleotide sequence ID" value="NC_008148.1"/>
</dbReference>
<dbReference type="EMBL" id="CP000386">
    <property type="protein sequence ID" value="ABG04095.1"/>
    <property type="molecule type" value="Genomic_DNA"/>
</dbReference>
<feature type="region of interest" description="Disordered" evidence="1">
    <location>
        <begin position="38"/>
        <end position="70"/>
    </location>
</feature>
<dbReference type="eggNOG" id="COG3266">
    <property type="taxonomic scope" value="Bacteria"/>
</dbReference>
<dbReference type="HOGENOM" id="CLU_037716_0_1_11"/>
<dbReference type="Proteomes" id="UP000006637">
    <property type="component" value="Chromosome"/>
</dbReference>
<dbReference type="STRING" id="266117.Rxyl_1129"/>
<keyword evidence="2" id="KW-0449">Lipoprotein</keyword>
<organism evidence="2 3">
    <name type="scientific">Rubrobacter xylanophilus (strain DSM 9941 / JCM 11954 / NBRC 16129 / PRD-1)</name>
    <dbReference type="NCBI Taxonomy" id="266117"/>
    <lineage>
        <taxon>Bacteria</taxon>
        <taxon>Bacillati</taxon>
        <taxon>Actinomycetota</taxon>
        <taxon>Rubrobacteria</taxon>
        <taxon>Rubrobacterales</taxon>
        <taxon>Rubrobacteraceae</taxon>
        <taxon>Rubrobacter</taxon>
    </lineage>
</organism>
<evidence type="ECO:0000313" key="2">
    <source>
        <dbReference type="EMBL" id="ABG04095.1"/>
    </source>
</evidence>